<dbReference type="SMART" id="SM00267">
    <property type="entry name" value="GGDEF"/>
    <property type="match status" value="1"/>
</dbReference>
<dbReference type="NCBIfam" id="TIGR00254">
    <property type="entry name" value="GGDEF"/>
    <property type="match status" value="1"/>
</dbReference>
<keyword evidence="5" id="KW-1185">Reference proteome</keyword>
<evidence type="ECO:0000313" key="4">
    <source>
        <dbReference type="EMBL" id="MCQ8181501.1"/>
    </source>
</evidence>
<sequence>MNAHPDYRHISKWAIALSEQPDYQGLTYCFLHLLEELPWVSKAVAYEVYGQRNLKTGEARCSSEQLVRRFPLDFTEQPQEEEIDLLNEFNSSADLKPSKPNAEGLFTRIVAPVREQGGPDRALLLKGEFDSSAQGLLADLITLYRNLVALHDSKERDPLTKLPNRQSFDARMLQVCDYFRMHPVQDRCQEKSSWIAMLDIDHFKRINDTYGHLYGDEVLLVFSQAMEKHFRYNDFLFRFGGEEFVVILNLVNQADAEATFERFRMAVEHHPFPIVGQVTVSIGLTHIDHLTLPIHLLDRADKALYQAKASGRNKLVAYRNLEPGVGRTGHVGTEPEVF</sequence>
<dbReference type="InterPro" id="IPR029787">
    <property type="entry name" value="Nucleotide_cyclase"/>
</dbReference>
<dbReference type="SUPFAM" id="SSF55073">
    <property type="entry name" value="Nucleotide cyclase"/>
    <property type="match status" value="1"/>
</dbReference>
<dbReference type="Gene3D" id="3.30.70.270">
    <property type="match status" value="1"/>
</dbReference>
<comment type="catalytic activity">
    <reaction evidence="2">
        <text>2 GTP = 3',3'-c-di-GMP + 2 diphosphate</text>
        <dbReference type="Rhea" id="RHEA:24898"/>
        <dbReference type="ChEBI" id="CHEBI:33019"/>
        <dbReference type="ChEBI" id="CHEBI:37565"/>
        <dbReference type="ChEBI" id="CHEBI:58805"/>
        <dbReference type="EC" id="2.7.7.65"/>
    </reaction>
</comment>
<dbReference type="InterPro" id="IPR043128">
    <property type="entry name" value="Rev_trsase/Diguanyl_cyclase"/>
</dbReference>
<dbReference type="RefSeq" id="WP_256610788.1">
    <property type="nucleotide sequence ID" value="NZ_JANIBM010000009.1"/>
</dbReference>
<accession>A0ABT1UH04</accession>
<dbReference type="InterPro" id="IPR000160">
    <property type="entry name" value="GGDEF_dom"/>
</dbReference>
<evidence type="ECO:0000259" key="3">
    <source>
        <dbReference type="PROSITE" id="PS50887"/>
    </source>
</evidence>
<dbReference type="Proteomes" id="UP001524569">
    <property type="component" value="Unassembled WGS sequence"/>
</dbReference>
<protein>
    <recommendedName>
        <fullName evidence="1">diguanylate cyclase</fullName>
        <ecNumber evidence="1">2.7.7.65</ecNumber>
    </recommendedName>
</protein>
<reference evidence="4 5" key="1">
    <citation type="submission" date="2022-07" db="EMBL/GenBank/DDBJ databases">
        <title>Methylomonas rivi sp. nov., Methylomonas rosea sp. nov., Methylomonas aureus sp. nov. and Methylomonas subterranea sp. nov., four novel methanotrophs isolated from a freshwater creek and the deep terrestrial subsurface.</title>
        <authorList>
            <person name="Abin C."/>
            <person name="Sankaranarayanan K."/>
            <person name="Garner C."/>
            <person name="Sindelar R."/>
            <person name="Kotary K."/>
            <person name="Garner R."/>
            <person name="Barclay S."/>
            <person name="Lawson P."/>
            <person name="Krumholz L."/>
        </authorList>
    </citation>
    <scope>NUCLEOTIDE SEQUENCE [LARGE SCALE GENOMIC DNA]</scope>
    <source>
        <strain evidence="4 5">SURF-1</strain>
    </source>
</reference>
<dbReference type="PROSITE" id="PS50887">
    <property type="entry name" value="GGDEF"/>
    <property type="match status" value="1"/>
</dbReference>
<name>A0ABT1UH04_9GAMM</name>
<evidence type="ECO:0000313" key="5">
    <source>
        <dbReference type="Proteomes" id="UP001524569"/>
    </source>
</evidence>
<comment type="caution">
    <text evidence="4">The sequence shown here is derived from an EMBL/GenBank/DDBJ whole genome shotgun (WGS) entry which is preliminary data.</text>
</comment>
<dbReference type="CDD" id="cd01949">
    <property type="entry name" value="GGDEF"/>
    <property type="match status" value="1"/>
</dbReference>
<feature type="domain" description="GGDEF" evidence="3">
    <location>
        <begin position="191"/>
        <end position="320"/>
    </location>
</feature>
<organism evidence="4 5">
    <name type="scientific">Methylomonas aurea</name>
    <dbReference type="NCBI Taxonomy" id="2952224"/>
    <lineage>
        <taxon>Bacteria</taxon>
        <taxon>Pseudomonadati</taxon>
        <taxon>Pseudomonadota</taxon>
        <taxon>Gammaproteobacteria</taxon>
        <taxon>Methylococcales</taxon>
        <taxon>Methylococcaceae</taxon>
        <taxon>Methylomonas</taxon>
    </lineage>
</organism>
<dbReference type="Pfam" id="PF00990">
    <property type="entry name" value="GGDEF"/>
    <property type="match status" value="1"/>
</dbReference>
<dbReference type="InterPro" id="IPR050469">
    <property type="entry name" value="Diguanylate_Cyclase"/>
</dbReference>
<proteinExistence type="predicted"/>
<dbReference type="PANTHER" id="PTHR45138:SF9">
    <property type="entry name" value="DIGUANYLATE CYCLASE DGCM-RELATED"/>
    <property type="match status" value="1"/>
</dbReference>
<dbReference type="EC" id="2.7.7.65" evidence="1"/>
<evidence type="ECO:0000256" key="2">
    <source>
        <dbReference type="ARBA" id="ARBA00034247"/>
    </source>
</evidence>
<dbReference type="PANTHER" id="PTHR45138">
    <property type="entry name" value="REGULATORY COMPONENTS OF SENSORY TRANSDUCTION SYSTEM"/>
    <property type="match status" value="1"/>
</dbReference>
<gene>
    <name evidence="4" type="ORF">NP603_10310</name>
</gene>
<dbReference type="EMBL" id="JANIBM010000009">
    <property type="protein sequence ID" value="MCQ8181501.1"/>
    <property type="molecule type" value="Genomic_DNA"/>
</dbReference>
<evidence type="ECO:0000256" key="1">
    <source>
        <dbReference type="ARBA" id="ARBA00012528"/>
    </source>
</evidence>